<keyword evidence="4" id="KW-1185">Reference proteome</keyword>
<comment type="caution">
    <text evidence="3">The sequence shown here is derived from an EMBL/GenBank/DDBJ whole genome shotgun (WGS) entry which is preliminary data.</text>
</comment>
<feature type="compositionally biased region" description="Basic and acidic residues" evidence="2">
    <location>
        <begin position="48"/>
        <end position="59"/>
    </location>
</feature>
<evidence type="ECO:0000313" key="4">
    <source>
        <dbReference type="Proteomes" id="UP000812966"/>
    </source>
</evidence>
<evidence type="ECO:0000256" key="2">
    <source>
        <dbReference type="SAM" id="MobiDB-lite"/>
    </source>
</evidence>
<accession>A0A8K0JGZ7</accession>
<dbReference type="EMBL" id="JABELV010000148">
    <property type="protein sequence ID" value="KAG7529480.1"/>
    <property type="molecule type" value="Genomic_DNA"/>
</dbReference>
<name>A0A8K0JGZ7_9TREE</name>
<evidence type="ECO:0000313" key="3">
    <source>
        <dbReference type="EMBL" id="KAG7529480.1"/>
    </source>
</evidence>
<dbReference type="AlphaFoldDB" id="A0A8K0JGZ7"/>
<feature type="compositionally biased region" description="Polar residues" evidence="2">
    <location>
        <begin position="11"/>
        <end position="25"/>
    </location>
</feature>
<keyword evidence="1" id="KW-0175">Coiled coil</keyword>
<dbReference type="CDD" id="cd22249">
    <property type="entry name" value="UDM1_RNF168_RNF169-like"/>
    <property type="match status" value="1"/>
</dbReference>
<organism evidence="3 4">
    <name type="scientific">Filobasidium floriforme</name>
    <dbReference type="NCBI Taxonomy" id="5210"/>
    <lineage>
        <taxon>Eukaryota</taxon>
        <taxon>Fungi</taxon>
        <taxon>Dikarya</taxon>
        <taxon>Basidiomycota</taxon>
        <taxon>Agaricomycotina</taxon>
        <taxon>Tremellomycetes</taxon>
        <taxon>Filobasidiales</taxon>
        <taxon>Filobasidiaceae</taxon>
        <taxon>Filobasidium</taxon>
    </lineage>
</organism>
<sequence length="307" mass="34205">MPDPAVDLARSRTTTTLQPSESSASGFRRVIEVPPDNGKKKRGGLFKRRPDPSEYRDPYEQGLQAGGPALEAYYPNPEAIPTYAQPTPSTVPPSGLGASDPIYSGGTEMDLSWNEKRKLEKYAKQVQKDEARRKKEKEKWQRDMERRAAIEERKRLKDQEKELSAYRKASTHSRWNLFRPSSHTHFPEPPPGSGTNVVTPYQNYTPNGTAWGEHTYSYPATYSGRPLPLLKPTATRAETYIALPLPVGPGARGGLQPWEGYGIRKIGGEGGWTGMSRYVLGHSAVHRAINFPGEPKGLADDIFSLWV</sequence>
<feature type="region of interest" description="Disordered" evidence="2">
    <location>
        <begin position="1"/>
        <end position="103"/>
    </location>
</feature>
<reference evidence="3" key="1">
    <citation type="submission" date="2020-04" db="EMBL/GenBank/DDBJ databases">
        <title>Analysis of mating type loci in Filobasidium floriforme.</title>
        <authorList>
            <person name="Nowrousian M."/>
        </authorList>
    </citation>
    <scope>NUCLEOTIDE SEQUENCE</scope>
    <source>
        <strain evidence="3">CBS 6242</strain>
    </source>
</reference>
<feature type="coiled-coil region" evidence="1">
    <location>
        <begin position="119"/>
        <end position="169"/>
    </location>
</feature>
<proteinExistence type="predicted"/>
<protein>
    <submittedName>
        <fullName evidence="3">Uncharacterized protein</fullName>
    </submittedName>
</protein>
<dbReference type="Proteomes" id="UP000812966">
    <property type="component" value="Unassembled WGS sequence"/>
</dbReference>
<gene>
    <name evidence="3" type="ORF">FFLO_05622</name>
</gene>
<evidence type="ECO:0000256" key="1">
    <source>
        <dbReference type="SAM" id="Coils"/>
    </source>
</evidence>